<feature type="compositionally biased region" description="Basic and acidic residues" evidence="1">
    <location>
        <begin position="27"/>
        <end position="39"/>
    </location>
</feature>
<dbReference type="Proteomes" id="UP000027345">
    <property type="component" value="Unassembled WGS sequence"/>
</dbReference>
<comment type="caution">
    <text evidence="2">The sequence shown here is derived from an EMBL/GenBank/DDBJ whole genome shotgun (WGS) entry which is preliminary data.</text>
</comment>
<keyword evidence="3" id="KW-1185">Reference proteome</keyword>
<dbReference type="EMBL" id="JMQI01000054">
    <property type="protein sequence ID" value="KDN19363.1"/>
    <property type="molecule type" value="Genomic_DNA"/>
</dbReference>
<evidence type="ECO:0000256" key="1">
    <source>
        <dbReference type="SAM" id="MobiDB-lite"/>
    </source>
</evidence>
<dbReference type="AntiFam" id="ANF00149">
    <property type="entry name" value="Shadow ORF (opposite cshA)"/>
</dbReference>
<proteinExistence type="predicted"/>
<evidence type="ECO:0000313" key="3">
    <source>
        <dbReference type="Proteomes" id="UP000027345"/>
    </source>
</evidence>
<reference evidence="2 3" key="1">
    <citation type="submission" date="2014-05" db="EMBL/GenBank/DDBJ databases">
        <title>Draft genome sequence of Amycolatopsis rifamycinica DSM 46095.</title>
        <authorList>
            <person name="Lal R."/>
            <person name="Saxena A."/>
            <person name="Kumari R."/>
            <person name="Mukherjee U."/>
            <person name="Singh P."/>
            <person name="Sangwan N."/>
            <person name="Mahato N.K."/>
        </authorList>
    </citation>
    <scope>NUCLEOTIDE SEQUENCE [LARGE SCALE GENOMIC DNA]</scope>
    <source>
        <strain evidence="2 3">DSM 46095</strain>
    </source>
</reference>
<protein>
    <submittedName>
        <fullName evidence="2">Uncharacterized protein</fullName>
    </submittedName>
</protein>
<name>A0A066U562_9PSEU</name>
<evidence type="ECO:0000313" key="2">
    <source>
        <dbReference type="EMBL" id="KDN19363.1"/>
    </source>
</evidence>
<organism evidence="2 3">
    <name type="scientific">Amycolatopsis rifamycinica</name>
    <dbReference type="NCBI Taxonomy" id="287986"/>
    <lineage>
        <taxon>Bacteria</taxon>
        <taxon>Bacillati</taxon>
        <taxon>Actinomycetota</taxon>
        <taxon>Actinomycetes</taxon>
        <taxon>Pseudonocardiales</taxon>
        <taxon>Pseudonocardiaceae</taxon>
        <taxon>Amycolatopsis</taxon>
    </lineage>
</organism>
<accession>A0A066U562</accession>
<sequence>MQQRDAEAQRLAHAGAGLADEVVAGHGQRERQRLDGERPLDAGLAERLDDLRLDAEGREGRCLGLDLDARLQRVRGVERGRAGLAVLQRDGGGLFGCGIFCGQGDRLSRDQRAQPWVRSTLDRE</sequence>
<gene>
    <name evidence="2" type="ORF">DV20_25650</name>
</gene>
<dbReference type="AlphaFoldDB" id="A0A066U562"/>
<dbReference type="STRING" id="287986.DV20_25650"/>
<feature type="region of interest" description="Disordered" evidence="1">
    <location>
        <begin position="19"/>
        <end position="39"/>
    </location>
</feature>